<evidence type="ECO:0000256" key="8">
    <source>
        <dbReference type="ARBA" id="ARBA00023146"/>
    </source>
</evidence>
<evidence type="ECO:0000256" key="5">
    <source>
        <dbReference type="ARBA" id="ARBA00022741"/>
    </source>
</evidence>
<gene>
    <name evidence="12" type="ORF">WG617_01700</name>
</gene>
<keyword evidence="13" id="KW-1185">Reference proteome</keyword>
<dbReference type="EC" id="6.1.1.4" evidence="2"/>
<dbReference type="CDD" id="cd00812">
    <property type="entry name" value="LeuRS_core"/>
    <property type="match status" value="1"/>
</dbReference>
<dbReference type="PANTHER" id="PTHR43740:SF2">
    <property type="entry name" value="LEUCINE--TRNA LIGASE, MITOCHONDRIAL"/>
    <property type="match status" value="1"/>
</dbReference>
<keyword evidence="5 10" id="KW-0547">Nucleotide-binding</keyword>
<dbReference type="Pfam" id="PF00133">
    <property type="entry name" value="tRNA-synt_1"/>
    <property type="match status" value="2"/>
</dbReference>
<evidence type="ECO:0000256" key="4">
    <source>
        <dbReference type="ARBA" id="ARBA00022598"/>
    </source>
</evidence>
<dbReference type="SUPFAM" id="SSF47323">
    <property type="entry name" value="Anticodon-binding domain of a subclass of class I aminoacyl-tRNA synthetases"/>
    <property type="match status" value="1"/>
</dbReference>
<keyword evidence="8 10" id="KW-0030">Aminoacyl-tRNA synthetase</keyword>
<evidence type="ECO:0000256" key="9">
    <source>
        <dbReference type="ARBA" id="ARBA00030520"/>
    </source>
</evidence>
<evidence type="ECO:0000256" key="7">
    <source>
        <dbReference type="ARBA" id="ARBA00022917"/>
    </source>
</evidence>
<evidence type="ECO:0000256" key="1">
    <source>
        <dbReference type="ARBA" id="ARBA00005594"/>
    </source>
</evidence>
<organism evidence="12 13">
    <name type="scientific">Mycoplasmopsis felifaucium</name>
    <dbReference type="NCBI Taxonomy" id="35768"/>
    <lineage>
        <taxon>Bacteria</taxon>
        <taxon>Bacillati</taxon>
        <taxon>Mycoplasmatota</taxon>
        <taxon>Mycoplasmoidales</taxon>
        <taxon>Metamycoplasmataceae</taxon>
        <taxon>Mycoplasmopsis</taxon>
    </lineage>
</organism>
<keyword evidence="3" id="KW-0963">Cytoplasm</keyword>
<name>A0ABZ2RX03_9BACT</name>
<keyword evidence="6 10" id="KW-0067">ATP-binding</keyword>
<dbReference type="Proteomes" id="UP001477443">
    <property type="component" value="Chromosome"/>
</dbReference>
<dbReference type="Gene3D" id="1.10.730.10">
    <property type="entry name" value="Isoleucyl-tRNA Synthetase, Domain 1"/>
    <property type="match status" value="2"/>
</dbReference>
<dbReference type="InterPro" id="IPR014729">
    <property type="entry name" value="Rossmann-like_a/b/a_fold"/>
</dbReference>
<evidence type="ECO:0000256" key="2">
    <source>
        <dbReference type="ARBA" id="ARBA00013164"/>
    </source>
</evidence>
<dbReference type="PRINTS" id="PR00985">
    <property type="entry name" value="TRNASYNTHLEU"/>
</dbReference>
<reference evidence="12" key="1">
    <citation type="submission" date="2024-03" db="EMBL/GenBank/DDBJ databases">
        <title>Complete genome sequence of Mycoplasma felifaucium Z921 isolated from the trachea of a cheetah.</title>
        <authorList>
            <person name="Spergser J."/>
        </authorList>
    </citation>
    <scope>NUCLEOTIDE SEQUENCE [LARGE SCALE GENOMIC DNA]</scope>
    <source>
        <strain evidence="12">Z921</strain>
    </source>
</reference>
<feature type="domain" description="Aminoacyl-tRNA synthetase class Ia" evidence="11">
    <location>
        <begin position="378"/>
        <end position="581"/>
    </location>
</feature>
<evidence type="ECO:0000313" key="13">
    <source>
        <dbReference type="Proteomes" id="UP001477443"/>
    </source>
</evidence>
<sequence length="778" mass="91601">MNKYNPQEIEQKWQAYWDENNYFEPKKDHKLPKKYILSMFPYPSGNIHMGHVRNYTLGDSLARFYRRKNFNVLHPFGWDAFGLPAENAAIKHKIHPRDWTYKNIDSMNANFQELGLSFAWNYECITSDEIYTRWEQEIFIKMWEKGLVYRKNALLNWCDKDQTVLANEQVVDGLCWRCDEPVVQKEMEQYYLKIRDYAEELQDDLELLKNHWPDKVLAMQKNWINYEKGYEATFLVKNNSLKTPLNVFVKGKDELNTIDFICISASHDLVAELFENNLINEADMQKINEIKNAAVNKNFSNKLAFKLPVEVYLSGNENQTFSVYISDFASLGAKNNTILIDTEKLQSYEKFAEYNNILINKTINKFNLETLKRTNKINMQDWGISRQRYWGAPIPMIHCENCGIVPEKLNRLPVLLPRNVEFTGIGNPLTTNKEWANVKCPKCNAQAKRETDTFDTFFESSWYFLRYTCPPELREKFALDKSSIDYWNSVDEYIGGIEHAILHLLYARFFTKVMADLGYINFREPFNNLLTQGMILKDGSKMSKSKGNTVAPKDIIVKYGADTARLFILFAAPPTKELEWSDEGVEGCFRFLNRLFDKAMFIEKDSDFRNFDKSKLTYDEKNARLKLYQALQKQENIYTDRRNEYAFNTLIAWVMEVFNAYEKVENNKLWNEFFYVVLNILEPFTPHIAWELSEYLFNLENLRSFEIDEEALVSDYISYGITINGKVRCQLEVLKENNNQDFVIAEAKKVASKWLENTQIIKEIFVPNKIVNFVVREK</sequence>
<dbReference type="PROSITE" id="PS00178">
    <property type="entry name" value="AA_TRNA_LIGASE_I"/>
    <property type="match status" value="1"/>
</dbReference>
<dbReference type="Gene3D" id="3.10.20.590">
    <property type="match status" value="1"/>
</dbReference>
<dbReference type="InterPro" id="IPR001412">
    <property type="entry name" value="aa-tRNA-synth_I_CS"/>
</dbReference>
<dbReference type="SUPFAM" id="SSF52374">
    <property type="entry name" value="Nucleotidylyl transferase"/>
    <property type="match status" value="1"/>
</dbReference>
<evidence type="ECO:0000256" key="10">
    <source>
        <dbReference type="RuleBase" id="RU363035"/>
    </source>
</evidence>
<evidence type="ECO:0000256" key="3">
    <source>
        <dbReference type="ARBA" id="ARBA00022490"/>
    </source>
</evidence>
<feature type="domain" description="Aminoacyl-tRNA synthetase class Ia" evidence="11">
    <location>
        <begin position="13"/>
        <end position="227"/>
    </location>
</feature>
<dbReference type="Gene3D" id="3.40.50.620">
    <property type="entry name" value="HUPs"/>
    <property type="match status" value="2"/>
</dbReference>
<dbReference type="InterPro" id="IPR002300">
    <property type="entry name" value="aa-tRNA-synth_Ia"/>
</dbReference>
<accession>A0ABZ2RX03</accession>
<dbReference type="GO" id="GO:0016874">
    <property type="term" value="F:ligase activity"/>
    <property type="evidence" value="ECO:0007669"/>
    <property type="project" value="UniProtKB-KW"/>
</dbReference>
<keyword evidence="7 10" id="KW-0648">Protein biosynthesis</keyword>
<keyword evidence="4 10" id="KW-0436">Ligase</keyword>
<evidence type="ECO:0000256" key="6">
    <source>
        <dbReference type="ARBA" id="ARBA00022840"/>
    </source>
</evidence>
<dbReference type="RefSeq" id="WP_338822959.1">
    <property type="nucleotide sequence ID" value="NZ_CP148067.1"/>
</dbReference>
<proteinExistence type="inferred from homology"/>
<evidence type="ECO:0000259" key="11">
    <source>
        <dbReference type="Pfam" id="PF00133"/>
    </source>
</evidence>
<dbReference type="InterPro" id="IPR009080">
    <property type="entry name" value="tRNAsynth_Ia_anticodon-bd"/>
</dbReference>
<dbReference type="EMBL" id="CP148067">
    <property type="protein sequence ID" value="WXL29346.1"/>
    <property type="molecule type" value="Genomic_DNA"/>
</dbReference>
<comment type="similarity">
    <text evidence="1 10">Belongs to the class-I aminoacyl-tRNA synthetase family.</text>
</comment>
<protein>
    <recommendedName>
        <fullName evidence="2">leucine--tRNA ligase</fullName>
        <ecNumber evidence="2">6.1.1.4</ecNumber>
    </recommendedName>
    <alternativeName>
        <fullName evidence="9">Leucyl-tRNA synthetase</fullName>
    </alternativeName>
</protein>
<dbReference type="InterPro" id="IPR002302">
    <property type="entry name" value="Leu-tRNA-ligase"/>
</dbReference>
<dbReference type="PANTHER" id="PTHR43740">
    <property type="entry name" value="LEUCYL-TRNA SYNTHETASE"/>
    <property type="match status" value="1"/>
</dbReference>
<evidence type="ECO:0000313" key="12">
    <source>
        <dbReference type="EMBL" id="WXL29346.1"/>
    </source>
</evidence>